<evidence type="ECO:0000256" key="1">
    <source>
        <dbReference type="ARBA" id="ARBA00001913"/>
    </source>
</evidence>
<evidence type="ECO:0000259" key="8">
    <source>
        <dbReference type="Pfam" id="PF00884"/>
    </source>
</evidence>
<protein>
    <submittedName>
        <fullName evidence="9">Choline-sulfatase</fullName>
    </submittedName>
</protein>
<name>A0A6C2USC4_9BACT</name>
<feature type="chain" id="PRO_5028977806" evidence="7">
    <location>
        <begin position="19"/>
        <end position="867"/>
    </location>
</feature>
<dbReference type="InterPro" id="IPR012341">
    <property type="entry name" value="6hp_glycosidase-like_sf"/>
</dbReference>
<gene>
    <name evidence="9" type="primary">betC_59</name>
    <name evidence="9" type="ORF">SCARR_04208</name>
</gene>
<dbReference type="CDD" id="cd16030">
    <property type="entry name" value="iduronate-2-sulfatase"/>
    <property type="match status" value="1"/>
</dbReference>
<dbReference type="Pfam" id="PF07470">
    <property type="entry name" value="Glyco_hydro_88"/>
    <property type="match status" value="1"/>
</dbReference>
<dbReference type="PANTHER" id="PTHR45953:SF1">
    <property type="entry name" value="IDURONATE 2-SULFATASE"/>
    <property type="match status" value="1"/>
</dbReference>
<dbReference type="RefSeq" id="WP_136063530.1">
    <property type="nucleotide sequence ID" value="NZ_CAAHFH010000002.1"/>
</dbReference>
<evidence type="ECO:0000256" key="4">
    <source>
        <dbReference type="ARBA" id="ARBA00022729"/>
    </source>
</evidence>
<evidence type="ECO:0000256" key="6">
    <source>
        <dbReference type="ARBA" id="ARBA00022837"/>
    </source>
</evidence>
<dbReference type="GO" id="GO:0005737">
    <property type="term" value="C:cytoplasm"/>
    <property type="evidence" value="ECO:0007669"/>
    <property type="project" value="TreeGrafter"/>
</dbReference>
<keyword evidence="6" id="KW-0106">Calcium</keyword>
<feature type="signal peptide" evidence="7">
    <location>
        <begin position="1"/>
        <end position="18"/>
    </location>
</feature>
<keyword evidence="10" id="KW-1185">Reference proteome</keyword>
<comment type="cofactor">
    <cofactor evidence="1">
        <name>Ca(2+)</name>
        <dbReference type="ChEBI" id="CHEBI:29108"/>
    </cofactor>
</comment>
<dbReference type="SUPFAM" id="SSF53649">
    <property type="entry name" value="Alkaline phosphatase-like"/>
    <property type="match status" value="1"/>
</dbReference>
<dbReference type="GO" id="GO:0005975">
    <property type="term" value="P:carbohydrate metabolic process"/>
    <property type="evidence" value="ECO:0007669"/>
    <property type="project" value="InterPro"/>
</dbReference>
<dbReference type="InterPro" id="IPR017850">
    <property type="entry name" value="Alkaline_phosphatase_core_sf"/>
</dbReference>
<evidence type="ECO:0000313" key="10">
    <source>
        <dbReference type="Proteomes" id="UP000346198"/>
    </source>
</evidence>
<feature type="domain" description="Sulfatase N-terminal" evidence="8">
    <location>
        <begin position="365"/>
        <end position="756"/>
    </location>
</feature>
<evidence type="ECO:0000313" key="9">
    <source>
        <dbReference type="EMBL" id="VGO22127.1"/>
    </source>
</evidence>
<dbReference type="EMBL" id="CAAHFH010000002">
    <property type="protein sequence ID" value="VGO22127.1"/>
    <property type="molecule type" value="Genomic_DNA"/>
</dbReference>
<dbReference type="Gene3D" id="1.50.10.10">
    <property type="match status" value="1"/>
</dbReference>
<dbReference type="GO" id="GO:0046872">
    <property type="term" value="F:metal ion binding"/>
    <property type="evidence" value="ECO:0007669"/>
    <property type="project" value="UniProtKB-KW"/>
</dbReference>
<dbReference type="Pfam" id="PF00884">
    <property type="entry name" value="Sulfatase"/>
    <property type="match status" value="1"/>
</dbReference>
<dbReference type="GO" id="GO:0004423">
    <property type="term" value="F:iduronate-2-sulfatase activity"/>
    <property type="evidence" value="ECO:0007669"/>
    <property type="project" value="InterPro"/>
</dbReference>
<keyword evidence="4 7" id="KW-0732">Signal</keyword>
<sequence>MKSIITSLVLLTSITVSMADTNLSGVPSNDPKELAGRVIDNLLSRGTMYYGDQGLHYAETCAAVGALRFAQKQNDTERLERIIARYEKLLEPGNDLISRHPHVDQFVTGALSLQIYMINGDKRHLELGLWFADQQWEKPREDGLTSQTRWWIDDMYMVGMLQIQAYRATKEMKYADRAALQLAAYLKKLQTDNGLFYHGPKFHYHWGRGNGWVAVSLAEVLSDLPADHKLQPEIMKAYRKMMASLLAYQSDNGMWRQLIDYEYAWAESSGTAMFAFAMSVGLNRGWLDASDYEPAVKQAVKALCAHVDRKGQLREICIGTGQQDDIEFYLNRPRTLGDFHGQAPFLWLVTETTELVALAQTKSPPNIVVIICDDLNDTIAGMGGHPQAKTPHIDRLIKGGVRFANAASNCPLCGPSRASLWSGLYPHASGFYGTGRPTDHWNENPVIGKTKSLFEHFTANGYRNFSTGKIHHNGHEVLSIFENEDGFPGFGSLPSFGPVPNNGKPENKKHGIAPPWWPEDWRKGSGWGDGFGPVEDLSSFGEGYGWTSFYHGKPWEYRNGHDRDPLPDEVHAAEAVGFLGKKHDKPFLLTVGFSRPHTPLYAPKKYFDLFPLESVELTPLLENDAADCAKILTEQHDLAHPWGWEKYDSIMKNGGEERLRAWTQAYLACVAFADDMIGQVLHALEDSPYAENTLVIFTSDHGYHMGEKDFLFKYSPWEESVRIPLVISGPGVAKNRQCTTPVSLIDLYPTCVDYSGLSAPGHTLDGVSLRPLLENPADGKWSGPSVSISACASKVPAERNVPAKADNQHFSVRSERHRYIRCRNGEEELYDHRNDPHEWTNLVSSPEHQEILKQMRKQLYKQVPLAE</sequence>
<accession>A0A6C2USC4</accession>
<keyword evidence="5" id="KW-0378">Hydrolase</keyword>
<keyword evidence="3" id="KW-0479">Metal-binding</keyword>
<evidence type="ECO:0000256" key="3">
    <source>
        <dbReference type="ARBA" id="ARBA00022723"/>
    </source>
</evidence>
<proteinExistence type="inferred from homology"/>
<dbReference type="InterPro" id="IPR008928">
    <property type="entry name" value="6-hairpin_glycosidase_sf"/>
</dbReference>
<dbReference type="InterPro" id="IPR000917">
    <property type="entry name" value="Sulfatase_N"/>
</dbReference>
<dbReference type="SUPFAM" id="SSF48208">
    <property type="entry name" value="Six-hairpin glycosidases"/>
    <property type="match status" value="1"/>
</dbReference>
<evidence type="ECO:0000256" key="2">
    <source>
        <dbReference type="ARBA" id="ARBA00008779"/>
    </source>
</evidence>
<dbReference type="Gene3D" id="3.40.720.10">
    <property type="entry name" value="Alkaline Phosphatase, subunit A"/>
    <property type="match status" value="1"/>
</dbReference>
<dbReference type="Proteomes" id="UP000346198">
    <property type="component" value="Unassembled WGS sequence"/>
</dbReference>
<comment type="similarity">
    <text evidence="2">Belongs to the sulfatase family.</text>
</comment>
<dbReference type="PANTHER" id="PTHR45953">
    <property type="entry name" value="IDURONATE 2-SULFATASE"/>
    <property type="match status" value="1"/>
</dbReference>
<dbReference type="AlphaFoldDB" id="A0A6C2USC4"/>
<dbReference type="InterPro" id="IPR010905">
    <property type="entry name" value="Glyco_hydro_88"/>
</dbReference>
<dbReference type="InterPro" id="IPR035874">
    <property type="entry name" value="IDS"/>
</dbReference>
<organism evidence="9 10">
    <name type="scientific">Pontiella sulfatireligans</name>
    <dbReference type="NCBI Taxonomy" id="2750658"/>
    <lineage>
        <taxon>Bacteria</taxon>
        <taxon>Pseudomonadati</taxon>
        <taxon>Kiritimatiellota</taxon>
        <taxon>Kiritimatiellia</taxon>
        <taxon>Kiritimatiellales</taxon>
        <taxon>Pontiellaceae</taxon>
        <taxon>Pontiella</taxon>
    </lineage>
</organism>
<evidence type="ECO:0000256" key="5">
    <source>
        <dbReference type="ARBA" id="ARBA00022801"/>
    </source>
</evidence>
<reference evidence="9 10" key="1">
    <citation type="submission" date="2019-04" db="EMBL/GenBank/DDBJ databases">
        <authorList>
            <person name="Van Vliet M D."/>
        </authorList>
    </citation>
    <scope>NUCLEOTIDE SEQUENCE [LARGE SCALE GENOMIC DNA]</scope>
    <source>
        <strain evidence="9 10">F21</strain>
    </source>
</reference>
<evidence type="ECO:0000256" key="7">
    <source>
        <dbReference type="SAM" id="SignalP"/>
    </source>
</evidence>